<dbReference type="GO" id="GO:0044718">
    <property type="term" value="P:siderophore transmembrane transport"/>
    <property type="evidence" value="ECO:0007669"/>
    <property type="project" value="TreeGrafter"/>
</dbReference>
<feature type="domain" description="TonB-dependent receptor-like beta-barrel" evidence="13">
    <location>
        <begin position="192"/>
        <end position="594"/>
    </location>
</feature>
<evidence type="ECO:0000256" key="4">
    <source>
        <dbReference type="ARBA" id="ARBA00022692"/>
    </source>
</evidence>
<evidence type="ECO:0000256" key="2">
    <source>
        <dbReference type="ARBA" id="ARBA00022448"/>
    </source>
</evidence>
<dbReference type="PANTHER" id="PTHR30069:SF29">
    <property type="entry name" value="HEMOGLOBIN AND HEMOGLOBIN-HAPTOGLOBIN-BINDING PROTEIN 1-RELATED"/>
    <property type="match status" value="1"/>
</dbReference>
<dbReference type="InterPro" id="IPR037066">
    <property type="entry name" value="Plug_dom_sf"/>
</dbReference>
<dbReference type="InterPro" id="IPR000531">
    <property type="entry name" value="Beta-barrel_TonB"/>
</dbReference>
<evidence type="ECO:0000256" key="7">
    <source>
        <dbReference type="ARBA" id="ARBA00023136"/>
    </source>
</evidence>
<keyword evidence="16" id="KW-1185">Reference proteome</keyword>
<dbReference type="Pfam" id="PF00593">
    <property type="entry name" value="TonB_dep_Rec_b-barrel"/>
    <property type="match status" value="1"/>
</dbReference>
<dbReference type="GO" id="GO:0015344">
    <property type="term" value="F:siderophore uptake transmembrane transporter activity"/>
    <property type="evidence" value="ECO:0007669"/>
    <property type="project" value="TreeGrafter"/>
</dbReference>
<keyword evidence="5 12" id="KW-0732">Signal</keyword>
<sequence>MKKLFLLAAIAAAQGVCAQSDSTGNALDEVVVTATKSPKKLSETGKVLTVITKAQIERSGGKDFAQLITEQTGIIVNGAVSNAGKDKSLFLRGATDKYTLILLDDIPLNEPAGVGGSFDLRLLSLDNIERIEILKGSQSTLYGSNAVAGVINIISKKPATAKPQFNALATYGSFNTFKGNANISQKAKVLEYDLNYTYYNTDGISEAKDTTGKANFDKDGFTQHAVQAVVGINITKQLKISPYYRFTQFTGGYDADAFTDAPNNYNASLVNSGLDGRYNYAKGTVHVNYGYDFTKRLYAGQYGDFTMKGKFHHAELFVNHTFSKALQMVAGANLQVYRIDAPDTVNSIVSPFVSLFLHSNNGWNIELGGRYNQHNKYGGNATYSFNPSYLINEKIKLFANVTSGFRAPSIGELFGPYGANPDLKPEKSNTQEAGVQAVIANKKITATITGFNRTITDVIVYNTNYTYENRDKQHDFGAELELSITPVEQLNIKASYAYIDGKITQALQGKDTSYYNLLRRPKHSVNLYAGYQVSKQLFISASTQVIGKRTDNYFDPNTFVATQVDLSAYALVNMYAEYRFLKSRLNVFVDAKNLFDKTNFYEVYGYGVQGINVTGGVRLRL</sequence>
<reference evidence="15" key="1">
    <citation type="submission" date="2020-11" db="EMBL/GenBank/DDBJ databases">
        <title>Bacterial whole genome sequence for Panacibacter sp. DH6.</title>
        <authorList>
            <person name="Le V."/>
            <person name="Ko S."/>
            <person name="Ahn C.-Y."/>
            <person name="Oh H.-M."/>
        </authorList>
    </citation>
    <scope>NUCLEOTIDE SEQUENCE</scope>
    <source>
        <strain evidence="15">DH6</strain>
    </source>
</reference>
<dbReference type="SUPFAM" id="SSF56935">
    <property type="entry name" value="Porins"/>
    <property type="match status" value="1"/>
</dbReference>
<comment type="similarity">
    <text evidence="10 11">Belongs to the TonB-dependent receptor family.</text>
</comment>
<dbReference type="EMBL" id="JADWYR010000001">
    <property type="protein sequence ID" value="MBG9376265.1"/>
    <property type="molecule type" value="Genomic_DNA"/>
</dbReference>
<feature type="chain" id="PRO_5037473165" evidence="12">
    <location>
        <begin position="19"/>
        <end position="621"/>
    </location>
</feature>
<keyword evidence="6 11" id="KW-0798">TonB box</keyword>
<evidence type="ECO:0000256" key="11">
    <source>
        <dbReference type="RuleBase" id="RU003357"/>
    </source>
</evidence>
<accession>A0A931E6P0</accession>
<keyword evidence="9 10" id="KW-0998">Cell outer membrane</keyword>
<evidence type="ECO:0000256" key="8">
    <source>
        <dbReference type="ARBA" id="ARBA00023170"/>
    </source>
</evidence>
<evidence type="ECO:0000313" key="16">
    <source>
        <dbReference type="Proteomes" id="UP000628448"/>
    </source>
</evidence>
<evidence type="ECO:0000313" key="15">
    <source>
        <dbReference type="EMBL" id="MBG9376265.1"/>
    </source>
</evidence>
<comment type="caution">
    <text evidence="15">The sequence shown here is derived from an EMBL/GenBank/DDBJ whole genome shotgun (WGS) entry which is preliminary data.</text>
</comment>
<feature type="signal peptide" evidence="12">
    <location>
        <begin position="1"/>
        <end position="18"/>
    </location>
</feature>
<dbReference type="Gene3D" id="2.40.170.20">
    <property type="entry name" value="TonB-dependent receptor, beta-barrel domain"/>
    <property type="match status" value="1"/>
</dbReference>
<evidence type="ECO:0000259" key="13">
    <source>
        <dbReference type="Pfam" id="PF00593"/>
    </source>
</evidence>
<evidence type="ECO:0000256" key="10">
    <source>
        <dbReference type="PROSITE-ProRule" id="PRU01360"/>
    </source>
</evidence>
<dbReference type="InterPro" id="IPR039426">
    <property type="entry name" value="TonB-dep_rcpt-like"/>
</dbReference>
<protein>
    <submittedName>
        <fullName evidence="15">TonB-dependent receptor</fullName>
    </submittedName>
</protein>
<keyword evidence="2 10" id="KW-0813">Transport</keyword>
<comment type="subcellular location">
    <subcellularLocation>
        <location evidence="1 10">Cell outer membrane</location>
        <topology evidence="1 10">Multi-pass membrane protein</topology>
    </subcellularLocation>
</comment>
<evidence type="ECO:0000256" key="3">
    <source>
        <dbReference type="ARBA" id="ARBA00022452"/>
    </source>
</evidence>
<evidence type="ECO:0000256" key="12">
    <source>
        <dbReference type="SAM" id="SignalP"/>
    </source>
</evidence>
<dbReference type="AlphaFoldDB" id="A0A931E6P0"/>
<dbReference type="Gene3D" id="2.170.130.10">
    <property type="entry name" value="TonB-dependent receptor, plug domain"/>
    <property type="match status" value="1"/>
</dbReference>
<dbReference type="PROSITE" id="PS52016">
    <property type="entry name" value="TONB_DEPENDENT_REC_3"/>
    <property type="match status" value="1"/>
</dbReference>
<evidence type="ECO:0000256" key="6">
    <source>
        <dbReference type="ARBA" id="ARBA00023077"/>
    </source>
</evidence>
<keyword evidence="4 10" id="KW-0812">Transmembrane</keyword>
<dbReference type="Proteomes" id="UP000628448">
    <property type="component" value="Unassembled WGS sequence"/>
</dbReference>
<dbReference type="GO" id="GO:0009279">
    <property type="term" value="C:cell outer membrane"/>
    <property type="evidence" value="ECO:0007669"/>
    <property type="project" value="UniProtKB-SubCell"/>
</dbReference>
<evidence type="ECO:0000256" key="5">
    <source>
        <dbReference type="ARBA" id="ARBA00022729"/>
    </source>
</evidence>
<dbReference type="RefSeq" id="WP_196990279.1">
    <property type="nucleotide sequence ID" value="NZ_JADWYR010000001.1"/>
</dbReference>
<evidence type="ECO:0000256" key="9">
    <source>
        <dbReference type="ARBA" id="ARBA00023237"/>
    </source>
</evidence>
<evidence type="ECO:0000256" key="1">
    <source>
        <dbReference type="ARBA" id="ARBA00004571"/>
    </source>
</evidence>
<keyword evidence="8 15" id="KW-0675">Receptor</keyword>
<keyword evidence="3 10" id="KW-1134">Transmembrane beta strand</keyword>
<proteinExistence type="inferred from homology"/>
<dbReference type="CDD" id="cd01347">
    <property type="entry name" value="ligand_gated_channel"/>
    <property type="match status" value="1"/>
</dbReference>
<organism evidence="15 16">
    <name type="scientific">Panacibacter microcysteis</name>
    <dbReference type="NCBI Taxonomy" id="2793269"/>
    <lineage>
        <taxon>Bacteria</taxon>
        <taxon>Pseudomonadati</taxon>
        <taxon>Bacteroidota</taxon>
        <taxon>Chitinophagia</taxon>
        <taxon>Chitinophagales</taxon>
        <taxon>Chitinophagaceae</taxon>
        <taxon>Panacibacter</taxon>
    </lineage>
</organism>
<name>A0A931E6P0_9BACT</name>
<feature type="domain" description="TonB-dependent receptor plug" evidence="14">
    <location>
        <begin position="41"/>
        <end position="150"/>
    </location>
</feature>
<dbReference type="PANTHER" id="PTHR30069">
    <property type="entry name" value="TONB-DEPENDENT OUTER MEMBRANE RECEPTOR"/>
    <property type="match status" value="1"/>
</dbReference>
<keyword evidence="7 10" id="KW-0472">Membrane</keyword>
<dbReference type="InterPro" id="IPR036942">
    <property type="entry name" value="Beta-barrel_TonB_sf"/>
</dbReference>
<dbReference type="InterPro" id="IPR012910">
    <property type="entry name" value="Plug_dom"/>
</dbReference>
<evidence type="ECO:0000259" key="14">
    <source>
        <dbReference type="Pfam" id="PF07715"/>
    </source>
</evidence>
<gene>
    <name evidence="15" type="ORF">I5907_08460</name>
</gene>
<dbReference type="Pfam" id="PF07715">
    <property type="entry name" value="Plug"/>
    <property type="match status" value="1"/>
</dbReference>